<accession>A0A2S9YXN4</accession>
<dbReference type="Pfam" id="PF00069">
    <property type="entry name" value="Pkinase"/>
    <property type="match status" value="1"/>
</dbReference>
<dbReference type="EC" id="2.7.11.1" evidence="1"/>
<dbReference type="PANTHER" id="PTHR43289:SF6">
    <property type="entry name" value="SERINE_THREONINE-PROTEIN KINASE NEKL-3"/>
    <property type="match status" value="1"/>
</dbReference>
<dbReference type="CDD" id="cd14014">
    <property type="entry name" value="STKc_PknB_like"/>
    <property type="match status" value="1"/>
</dbReference>
<feature type="binding site" evidence="7">
    <location>
        <position position="127"/>
    </location>
    <ligand>
        <name>ATP</name>
        <dbReference type="ChEBI" id="CHEBI:30616"/>
    </ligand>
</feature>
<keyword evidence="9" id="KW-0812">Transmembrane</keyword>
<dbReference type="GO" id="GO:0005524">
    <property type="term" value="F:ATP binding"/>
    <property type="evidence" value="ECO:0007669"/>
    <property type="project" value="UniProtKB-UniRule"/>
</dbReference>
<keyword evidence="5 11" id="KW-0418">Kinase</keyword>
<evidence type="ECO:0000256" key="2">
    <source>
        <dbReference type="ARBA" id="ARBA00022527"/>
    </source>
</evidence>
<dbReference type="EMBL" id="PVNL01000011">
    <property type="protein sequence ID" value="PRQ09837.1"/>
    <property type="molecule type" value="Genomic_DNA"/>
</dbReference>
<evidence type="ECO:0000259" key="10">
    <source>
        <dbReference type="PROSITE" id="PS50011"/>
    </source>
</evidence>
<dbReference type="Gene3D" id="1.10.510.10">
    <property type="entry name" value="Transferase(Phosphotransferase) domain 1"/>
    <property type="match status" value="1"/>
</dbReference>
<keyword evidence="9" id="KW-1133">Transmembrane helix</keyword>
<feature type="transmembrane region" description="Helical" evidence="9">
    <location>
        <begin position="454"/>
        <end position="474"/>
    </location>
</feature>
<evidence type="ECO:0000256" key="8">
    <source>
        <dbReference type="SAM" id="MobiDB-lite"/>
    </source>
</evidence>
<evidence type="ECO:0000313" key="12">
    <source>
        <dbReference type="Proteomes" id="UP000238823"/>
    </source>
</evidence>
<dbReference type="Proteomes" id="UP000238823">
    <property type="component" value="Unassembled WGS sequence"/>
</dbReference>
<dbReference type="Gene3D" id="3.30.200.20">
    <property type="entry name" value="Phosphorylase Kinase, domain 1"/>
    <property type="match status" value="1"/>
</dbReference>
<reference evidence="11 12" key="1">
    <citation type="submission" date="2018-03" db="EMBL/GenBank/DDBJ databases">
        <title>Draft Genome Sequences of the Obligatory Marine Myxobacteria Enhygromyxa salina SWB007.</title>
        <authorList>
            <person name="Poehlein A."/>
            <person name="Moghaddam J.A."/>
            <person name="Harms H."/>
            <person name="Alanjari M."/>
            <person name="Koenig G.M."/>
            <person name="Daniel R."/>
            <person name="Schaeberle T.F."/>
        </authorList>
    </citation>
    <scope>NUCLEOTIDE SEQUENCE [LARGE SCALE GENOMIC DNA]</scope>
    <source>
        <strain evidence="11 12">SWB007</strain>
    </source>
</reference>
<dbReference type="PROSITE" id="PS50011">
    <property type="entry name" value="PROTEIN_KINASE_DOM"/>
    <property type="match status" value="1"/>
</dbReference>
<evidence type="ECO:0000256" key="9">
    <source>
        <dbReference type="SAM" id="Phobius"/>
    </source>
</evidence>
<evidence type="ECO:0000256" key="5">
    <source>
        <dbReference type="ARBA" id="ARBA00022777"/>
    </source>
</evidence>
<keyword evidence="3 11" id="KW-0808">Transferase</keyword>
<feature type="region of interest" description="Disordered" evidence="8">
    <location>
        <begin position="388"/>
        <end position="412"/>
    </location>
</feature>
<dbReference type="InterPro" id="IPR011009">
    <property type="entry name" value="Kinase-like_dom_sf"/>
</dbReference>
<comment type="caution">
    <text evidence="11">The sequence shown here is derived from an EMBL/GenBank/DDBJ whole genome shotgun (WGS) entry which is preliminary data.</text>
</comment>
<proteinExistence type="predicted"/>
<evidence type="ECO:0000256" key="7">
    <source>
        <dbReference type="PROSITE-ProRule" id="PRU10141"/>
    </source>
</evidence>
<feature type="domain" description="Protein kinase" evidence="10">
    <location>
        <begin position="98"/>
        <end position="364"/>
    </location>
</feature>
<feature type="compositionally biased region" description="Basic and acidic residues" evidence="8">
    <location>
        <begin position="609"/>
        <end position="639"/>
    </location>
</feature>
<dbReference type="InterPro" id="IPR017441">
    <property type="entry name" value="Protein_kinase_ATP_BS"/>
</dbReference>
<organism evidence="11 12">
    <name type="scientific">Enhygromyxa salina</name>
    <dbReference type="NCBI Taxonomy" id="215803"/>
    <lineage>
        <taxon>Bacteria</taxon>
        <taxon>Pseudomonadati</taxon>
        <taxon>Myxococcota</taxon>
        <taxon>Polyangia</taxon>
        <taxon>Nannocystales</taxon>
        <taxon>Nannocystaceae</taxon>
        <taxon>Enhygromyxa</taxon>
    </lineage>
</organism>
<feature type="region of interest" description="Disordered" evidence="8">
    <location>
        <begin position="584"/>
        <end position="653"/>
    </location>
</feature>
<keyword evidence="9" id="KW-0472">Membrane</keyword>
<dbReference type="AlphaFoldDB" id="A0A2S9YXN4"/>
<dbReference type="FunFam" id="1.10.510.10:FF:000021">
    <property type="entry name" value="Serine/threonine protein kinase"/>
    <property type="match status" value="1"/>
</dbReference>
<dbReference type="PROSITE" id="PS00107">
    <property type="entry name" value="PROTEIN_KINASE_ATP"/>
    <property type="match status" value="1"/>
</dbReference>
<gene>
    <name evidence="11" type="primary">pkn1_3</name>
    <name evidence="11" type="ORF">ENSA7_03870</name>
</gene>
<sequence>MVRSWGGHILPPVALTDALGETQAGPEDDLERSVLESETISGGGAPDSLISAMTQTIAPTMALQDRQAANPDEGAKPLVVQRSAEPDDRAGDIIRERFELVRMLGKGGMGTVYVARHTTLPKTFAVKVLNRRYAQRKDIAERFLQEARAVSLIDHENVVGVVDFGKEADGSAYLVMEHLRGESLSAICKREAPLAWPRIAHIMSQLCRALQAAHDVGIIHRDVKPENVLRVGRHEDPDYIKVLDFGLAKMQVSGGLRLTRTGMVLGTPDYMSPEQARGRPTDHRADIYAAGIMMYELLCGRVPFKADTFPAMRQKHLLEPPEPPSRWAPEAGISDEMDAIVLRALAKDPDHRFASMTQMEQAIAAVGTGAPVELLERHTMPLLTERTLLDGPGRAGMSPAERAGPRGSTLPIGPTLPIGATLPIAATLPVGAKLPSAAEPTTSESSARSPARVLAIWFVAVVAVIALTYAAVLLGGRLGPDEVPGVAPAEAPRAQREPSVATPIQPAVASLRFHTNVPVTLLDARGQPIASEPVSGESGIVTQTAVPIGDVAIELVLRAEGHEDLHVVVTPTRDRDLEFVLEPAPAAPAEPAPEPERPEAKPKPSKPKPKQEPKPEPKPVVEPKPEPKTEPKPGDDHSFAPEIVDPFGAPKRP</sequence>
<evidence type="ECO:0000313" key="11">
    <source>
        <dbReference type="EMBL" id="PRQ09837.1"/>
    </source>
</evidence>
<name>A0A2S9YXN4_9BACT</name>
<dbReference type="PANTHER" id="PTHR43289">
    <property type="entry name" value="MITOGEN-ACTIVATED PROTEIN KINASE KINASE KINASE 20-RELATED"/>
    <property type="match status" value="1"/>
</dbReference>
<evidence type="ECO:0000256" key="6">
    <source>
        <dbReference type="ARBA" id="ARBA00022840"/>
    </source>
</evidence>
<keyword evidence="6 7" id="KW-0067">ATP-binding</keyword>
<evidence type="ECO:0000256" key="3">
    <source>
        <dbReference type="ARBA" id="ARBA00022679"/>
    </source>
</evidence>
<keyword evidence="2" id="KW-0723">Serine/threonine-protein kinase</keyword>
<protein>
    <recommendedName>
        <fullName evidence="1">non-specific serine/threonine protein kinase</fullName>
        <ecNumber evidence="1">2.7.11.1</ecNumber>
    </recommendedName>
</protein>
<dbReference type="SUPFAM" id="SSF56112">
    <property type="entry name" value="Protein kinase-like (PK-like)"/>
    <property type="match status" value="1"/>
</dbReference>
<dbReference type="SMART" id="SM00220">
    <property type="entry name" value="S_TKc"/>
    <property type="match status" value="1"/>
</dbReference>
<dbReference type="InterPro" id="IPR000719">
    <property type="entry name" value="Prot_kinase_dom"/>
</dbReference>
<evidence type="ECO:0000256" key="1">
    <source>
        <dbReference type="ARBA" id="ARBA00012513"/>
    </source>
</evidence>
<dbReference type="GO" id="GO:0004674">
    <property type="term" value="F:protein serine/threonine kinase activity"/>
    <property type="evidence" value="ECO:0007669"/>
    <property type="project" value="UniProtKB-KW"/>
</dbReference>
<evidence type="ECO:0000256" key="4">
    <source>
        <dbReference type="ARBA" id="ARBA00022741"/>
    </source>
</evidence>
<keyword evidence="4 7" id="KW-0547">Nucleotide-binding</keyword>